<protein>
    <submittedName>
        <fullName evidence="1">Uncharacterized protein</fullName>
    </submittedName>
</protein>
<reference evidence="1 2" key="1">
    <citation type="submission" date="2011-07" db="EMBL/GenBank/DDBJ databases">
        <authorList>
            <person name="Bertoli M.T."/>
            <person name="Kersulyte D."/>
            <person name="Pascasio M.A."/>
            <person name="Berg D.E."/>
        </authorList>
    </citation>
    <scope>NUCLEOTIDE SEQUENCE [LARGE SCALE GENOMIC DNA]</scope>
    <source>
        <strain evidence="1 2">ELS37</strain>
    </source>
</reference>
<dbReference type="KEGG" id="hpe:HPELS_06455"/>
<gene>
    <name evidence="1" type="ORF">HPELS_06455</name>
</gene>
<dbReference type="AlphaFoldDB" id="A0ABC7ZGS0"/>
<evidence type="ECO:0000313" key="2">
    <source>
        <dbReference type="Proteomes" id="UP000007885"/>
    </source>
</evidence>
<proteinExistence type="predicted"/>
<dbReference type="Proteomes" id="UP000007885">
    <property type="component" value="Chromosome"/>
</dbReference>
<name>A0ABC7ZGS0_HELPX</name>
<accession>A0ABC7ZGS0</accession>
<organism evidence="1 2">
    <name type="scientific">Helicobacter pylori ELS37</name>
    <dbReference type="NCBI Taxonomy" id="1055527"/>
    <lineage>
        <taxon>Bacteria</taxon>
        <taxon>Pseudomonadati</taxon>
        <taxon>Campylobacterota</taxon>
        <taxon>Epsilonproteobacteria</taxon>
        <taxon>Campylobacterales</taxon>
        <taxon>Helicobacteraceae</taxon>
        <taxon>Helicobacter</taxon>
    </lineage>
</organism>
<sequence>MNSLFWGEPFVLNSLFFWGWFDEKSFLAFLTIWLVENLTLL</sequence>
<dbReference type="EMBL" id="CP002953">
    <property type="protein sequence ID" value="AFF20811.1"/>
    <property type="molecule type" value="Genomic_DNA"/>
</dbReference>
<evidence type="ECO:0000313" key="1">
    <source>
        <dbReference type="EMBL" id="AFF20811.1"/>
    </source>
</evidence>